<evidence type="ECO:0000313" key="3">
    <source>
        <dbReference type="Proteomes" id="UP000319143"/>
    </source>
</evidence>
<evidence type="ECO:0000313" key="2">
    <source>
        <dbReference type="EMBL" id="TWU31213.1"/>
    </source>
</evidence>
<dbReference type="Pfam" id="PF00884">
    <property type="entry name" value="Sulfatase"/>
    <property type="match status" value="1"/>
</dbReference>
<dbReference type="InterPro" id="IPR016024">
    <property type="entry name" value="ARM-type_fold"/>
</dbReference>
<dbReference type="InterPro" id="IPR017850">
    <property type="entry name" value="Alkaline_phosphatase_core_sf"/>
</dbReference>
<feature type="domain" description="Sulfatase N-terminal" evidence="1">
    <location>
        <begin position="36"/>
        <end position="315"/>
    </location>
</feature>
<dbReference type="PANTHER" id="PTHR43751:SF1">
    <property type="entry name" value="SULFATASE ATSG-RELATED"/>
    <property type="match status" value="1"/>
</dbReference>
<dbReference type="Pfam" id="PF13646">
    <property type="entry name" value="HEAT_2"/>
    <property type="match status" value="1"/>
</dbReference>
<dbReference type="SUPFAM" id="SSF48371">
    <property type="entry name" value="ARM repeat"/>
    <property type="match status" value="1"/>
</dbReference>
<dbReference type="OrthoDB" id="9763613at2"/>
<dbReference type="GO" id="GO:0047753">
    <property type="term" value="F:choline-sulfatase activity"/>
    <property type="evidence" value="ECO:0007669"/>
    <property type="project" value="UniProtKB-EC"/>
</dbReference>
<dbReference type="PANTHER" id="PTHR43751">
    <property type="entry name" value="SULFATASE"/>
    <property type="match status" value="1"/>
</dbReference>
<comment type="caution">
    <text evidence="2">The sequence shown here is derived from an EMBL/GenBank/DDBJ whole genome shotgun (WGS) entry which is preliminary data.</text>
</comment>
<proteinExistence type="predicted"/>
<dbReference type="Gene3D" id="1.25.10.10">
    <property type="entry name" value="Leucine-rich Repeat Variant"/>
    <property type="match status" value="1"/>
</dbReference>
<dbReference type="InterPro" id="IPR000917">
    <property type="entry name" value="Sulfatase_N"/>
</dbReference>
<dbReference type="Gene3D" id="3.40.720.10">
    <property type="entry name" value="Alkaline Phosphatase, subunit A"/>
    <property type="match status" value="1"/>
</dbReference>
<accession>A0A5C6D202</accession>
<sequence>MEIGMLRQLLALSLTICSINSLVADEQESDSPGKRPNILWLSCEDISPHLGCYGDKDAITPNIDGLAKQGVRYSNVFTTAGVCAPCRSAIITGIYQSTLGTHHMRCNAELPDFVKPFSTYMRQAGYYCTNNSKQDYQFKTPRDAWDESSGKAHWKNRQDETQPFFAVFNFTGCHESGIENEAKYKQVTKDLTSEQRQDPNQLTLPPYYPDTPVVREDWKRNYELITAMDLWAGERIQELKDQGVYEDTIIMYWSDHGVGLPRAKRWLYDSGTRIPLVVRIPDSFRLANQGQPTTVDDQLISSLDFAPTVLNLAGIRLPEYFQGRAFLGQDLTKPRDYVYGARDRMDERYDIIRAVRDNRFRYIRNYEPFKPYYQYMNTPEKGATMKELRRVHAEGELPEPAALFMANNKPAEELYDLQSDPHEIHNLAADETYKEVLDRMREVHLNWVVETRDIGLIPESEIQRREKTTSARYNILLNADPELIERIRNVANLAVGGTENFPKLVAALDDEDSVVRYWAAIGIGNLSNVASSAKPRLESAIQDEAPCVRIAAARALLKLQSPELALPVLQQELQSEHEWGRLRAAIVLGEAGEMARPLIPEMKACLKDQPNKYITRVANRTLNVLLGTDNVVN</sequence>
<dbReference type="AlphaFoldDB" id="A0A5C6D202"/>
<dbReference type="CDD" id="cd16027">
    <property type="entry name" value="SGSH"/>
    <property type="match status" value="1"/>
</dbReference>
<gene>
    <name evidence="2" type="primary">betC_29</name>
    <name evidence="2" type="ORF">Poly41_64040</name>
</gene>
<evidence type="ECO:0000259" key="1">
    <source>
        <dbReference type="Pfam" id="PF00884"/>
    </source>
</evidence>
<dbReference type="InterPro" id="IPR052701">
    <property type="entry name" value="GAG_Ulvan_Degrading_Sulfatases"/>
</dbReference>
<dbReference type="InterPro" id="IPR011989">
    <property type="entry name" value="ARM-like"/>
</dbReference>
<keyword evidence="3" id="KW-1185">Reference proteome</keyword>
<reference evidence="2 3" key="1">
    <citation type="submission" date="2019-02" db="EMBL/GenBank/DDBJ databases">
        <title>Deep-cultivation of Planctomycetes and their phenomic and genomic characterization uncovers novel biology.</title>
        <authorList>
            <person name="Wiegand S."/>
            <person name="Jogler M."/>
            <person name="Boedeker C."/>
            <person name="Pinto D."/>
            <person name="Vollmers J."/>
            <person name="Rivas-Marin E."/>
            <person name="Kohn T."/>
            <person name="Peeters S.H."/>
            <person name="Heuer A."/>
            <person name="Rast P."/>
            <person name="Oberbeckmann S."/>
            <person name="Bunk B."/>
            <person name="Jeske O."/>
            <person name="Meyerdierks A."/>
            <person name="Storesund J.E."/>
            <person name="Kallscheuer N."/>
            <person name="Luecker S."/>
            <person name="Lage O.M."/>
            <person name="Pohl T."/>
            <person name="Merkel B.J."/>
            <person name="Hornburger P."/>
            <person name="Mueller R.-W."/>
            <person name="Bruemmer F."/>
            <person name="Labrenz M."/>
            <person name="Spormann A.M."/>
            <person name="Op Den Camp H."/>
            <person name="Overmann J."/>
            <person name="Amann R."/>
            <person name="Jetten M.S.M."/>
            <person name="Mascher T."/>
            <person name="Medema M.H."/>
            <person name="Devos D.P."/>
            <person name="Kaster A.-K."/>
            <person name="Ovreas L."/>
            <person name="Rohde M."/>
            <person name="Galperin M.Y."/>
            <person name="Jogler C."/>
        </authorList>
    </citation>
    <scope>NUCLEOTIDE SEQUENCE [LARGE SCALE GENOMIC DNA]</scope>
    <source>
        <strain evidence="2 3">Poly41</strain>
    </source>
</reference>
<protein>
    <submittedName>
        <fullName evidence="2">Choline-sulfatase</fullName>
        <ecNumber evidence="2">3.1.6.6</ecNumber>
    </submittedName>
</protein>
<name>A0A5C6D202_9BACT</name>
<dbReference type="EMBL" id="SJPV01000018">
    <property type="protein sequence ID" value="TWU31213.1"/>
    <property type="molecule type" value="Genomic_DNA"/>
</dbReference>
<dbReference type="Proteomes" id="UP000319143">
    <property type="component" value="Unassembled WGS sequence"/>
</dbReference>
<dbReference type="EC" id="3.1.6.6" evidence="2"/>
<organism evidence="2 3">
    <name type="scientific">Novipirellula artificiosorum</name>
    <dbReference type="NCBI Taxonomy" id="2528016"/>
    <lineage>
        <taxon>Bacteria</taxon>
        <taxon>Pseudomonadati</taxon>
        <taxon>Planctomycetota</taxon>
        <taxon>Planctomycetia</taxon>
        <taxon>Pirellulales</taxon>
        <taxon>Pirellulaceae</taxon>
        <taxon>Novipirellula</taxon>
    </lineage>
</organism>
<keyword evidence="2" id="KW-0378">Hydrolase</keyword>
<dbReference type="SUPFAM" id="SSF53649">
    <property type="entry name" value="Alkaline phosphatase-like"/>
    <property type="match status" value="1"/>
</dbReference>